<feature type="region of interest" description="Disordered" evidence="5">
    <location>
        <begin position="343"/>
        <end position="374"/>
    </location>
</feature>
<dbReference type="EMBL" id="MU004230">
    <property type="protein sequence ID" value="KAF2674279.1"/>
    <property type="molecule type" value="Genomic_DNA"/>
</dbReference>
<feature type="transmembrane region" description="Helical" evidence="6">
    <location>
        <begin position="323"/>
        <end position="340"/>
    </location>
</feature>
<reference evidence="7" key="1">
    <citation type="journal article" date="2020" name="Stud. Mycol.">
        <title>101 Dothideomycetes genomes: a test case for predicting lifestyles and emergence of pathogens.</title>
        <authorList>
            <person name="Haridas S."/>
            <person name="Albert R."/>
            <person name="Binder M."/>
            <person name="Bloem J."/>
            <person name="Labutti K."/>
            <person name="Salamov A."/>
            <person name="Andreopoulos B."/>
            <person name="Baker S."/>
            <person name="Barry K."/>
            <person name="Bills G."/>
            <person name="Bluhm B."/>
            <person name="Cannon C."/>
            <person name="Castanera R."/>
            <person name="Culley D."/>
            <person name="Daum C."/>
            <person name="Ezra D."/>
            <person name="Gonzalez J."/>
            <person name="Henrissat B."/>
            <person name="Kuo A."/>
            <person name="Liang C."/>
            <person name="Lipzen A."/>
            <person name="Lutzoni F."/>
            <person name="Magnuson J."/>
            <person name="Mondo S."/>
            <person name="Nolan M."/>
            <person name="Ohm R."/>
            <person name="Pangilinan J."/>
            <person name="Park H.-J."/>
            <person name="Ramirez L."/>
            <person name="Alfaro M."/>
            <person name="Sun H."/>
            <person name="Tritt A."/>
            <person name="Yoshinaga Y."/>
            <person name="Zwiers L.-H."/>
            <person name="Turgeon B."/>
            <person name="Goodwin S."/>
            <person name="Spatafora J."/>
            <person name="Crous P."/>
            <person name="Grigoriev I."/>
        </authorList>
    </citation>
    <scope>NUCLEOTIDE SEQUENCE</scope>
    <source>
        <strain evidence="7">CBS 115976</strain>
    </source>
</reference>
<name>A0A6A6UPR3_9PEZI</name>
<dbReference type="GO" id="GO:0015165">
    <property type="term" value="F:pyrimidine nucleotide-sugar transmembrane transporter activity"/>
    <property type="evidence" value="ECO:0007669"/>
    <property type="project" value="InterPro"/>
</dbReference>
<dbReference type="SUPFAM" id="SSF103481">
    <property type="entry name" value="Multidrug resistance efflux transporter EmrE"/>
    <property type="match status" value="1"/>
</dbReference>
<dbReference type="PANTHER" id="PTHR10231">
    <property type="entry name" value="NUCLEOTIDE-SUGAR TRANSMEMBRANE TRANSPORTER"/>
    <property type="match status" value="1"/>
</dbReference>
<feature type="transmembrane region" description="Helical" evidence="6">
    <location>
        <begin position="300"/>
        <end position="317"/>
    </location>
</feature>
<dbReference type="GO" id="GO:0000139">
    <property type="term" value="C:Golgi membrane"/>
    <property type="evidence" value="ECO:0007669"/>
    <property type="project" value="InterPro"/>
</dbReference>
<feature type="transmembrane region" description="Helical" evidence="6">
    <location>
        <begin position="155"/>
        <end position="175"/>
    </location>
</feature>
<feature type="transmembrane region" description="Helical" evidence="6">
    <location>
        <begin position="231"/>
        <end position="253"/>
    </location>
</feature>
<organism evidence="7 8">
    <name type="scientific">Microthyrium microscopicum</name>
    <dbReference type="NCBI Taxonomy" id="703497"/>
    <lineage>
        <taxon>Eukaryota</taxon>
        <taxon>Fungi</taxon>
        <taxon>Dikarya</taxon>
        <taxon>Ascomycota</taxon>
        <taxon>Pezizomycotina</taxon>
        <taxon>Dothideomycetes</taxon>
        <taxon>Dothideomycetes incertae sedis</taxon>
        <taxon>Microthyriales</taxon>
        <taxon>Microthyriaceae</taxon>
        <taxon>Microthyrium</taxon>
    </lineage>
</organism>
<sequence>MATENSKPTLLGMPLSLVSLATLAVQNAVLILVMHYSRIMPPVNGQRYFTSTAVFLNEVLKLIIALAIAFRDTSRNLQGAPFSTVCRTLQNQAFSSDSWKLAIPAALYTFQNSLQYIAVSNLDAATFQVTYQLKILTTAIFSVTMLRRKLAFKQWVALVLLMAGVAIVSVMPSMGGGGDSKKHPKRDGIHADHGAMSNSIGLFAVITACATSGLAGVYFEKVLKNSAKVTLWVRNVQLSFYSLFPALFIGVIFKDGRAIQQAGFFAGYNNVVWAAITCQAVGGLLVAMVVNYADNIAKNFATSISIILSFIASVWLFDFEITINFIVGMGFVLYATYLYSAPSRPPQTGEPQSEYKLPNSEDEKESDPALSQKS</sequence>
<evidence type="ECO:0000256" key="4">
    <source>
        <dbReference type="ARBA" id="ARBA00023136"/>
    </source>
</evidence>
<keyword evidence="4 6" id="KW-0472">Membrane</keyword>
<dbReference type="NCBIfam" id="TIGR00803">
    <property type="entry name" value="nst"/>
    <property type="match status" value="1"/>
</dbReference>
<evidence type="ECO:0000256" key="1">
    <source>
        <dbReference type="ARBA" id="ARBA00004141"/>
    </source>
</evidence>
<comment type="subcellular location">
    <subcellularLocation>
        <location evidence="1">Membrane</location>
        <topology evidence="1">Multi-pass membrane protein</topology>
    </subcellularLocation>
</comment>
<dbReference type="InterPro" id="IPR037185">
    <property type="entry name" value="EmrE-like"/>
</dbReference>
<keyword evidence="2 6" id="KW-0812">Transmembrane</keyword>
<feature type="transmembrane region" description="Helical" evidence="6">
    <location>
        <begin position="273"/>
        <end position="293"/>
    </location>
</feature>
<dbReference type="PIRSF" id="PIRSF005799">
    <property type="entry name" value="UDP-gal_transpt"/>
    <property type="match status" value="1"/>
</dbReference>
<dbReference type="AlphaFoldDB" id="A0A6A6UPR3"/>
<feature type="transmembrane region" description="Helical" evidence="6">
    <location>
        <begin position="195"/>
        <end position="219"/>
    </location>
</feature>
<accession>A0A6A6UPR3</accession>
<feature type="transmembrane region" description="Helical" evidence="6">
    <location>
        <begin position="12"/>
        <end position="36"/>
    </location>
</feature>
<evidence type="ECO:0000313" key="7">
    <source>
        <dbReference type="EMBL" id="KAF2674279.1"/>
    </source>
</evidence>
<evidence type="ECO:0000256" key="6">
    <source>
        <dbReference type="SAM" id="Phobius"/>
    </source>
</evidence>
<keyword evidence="8" id="KW-1185">Reference proteome</keyword>
<gene>
    <name evidence="7" type="ORF">BT63DRAFT_449270</name>
</gene>
<evidence type="ECO:0000256" key="5">
    <source>
        <dbReference type="SAM" id="MobiDB-lite"/>
    </source>
</evidence>
<proteinExistence type="predicted"/>
<evidence type="ECO:0000313" key="8">
    <source>
        <dbReference type="Proteomes" id="UP000799302"/>
    </source>
</evidence>
<dbReference type="Pfam" id="PF04142">
    <property type="entry name" value="Nuc_sug_transp"/>
    <property type="match status" value="1"/>
</dbReference>
<dbReference type="OrthoDB" id="408493at2759"/>
<evidence type="ECO:0000256" key="3">
    <source>
        <dbReference type="ARBA" id="ARBA00022989"/>
    </source>
</evidence>
<keyword evidence="3 6" id="KW-1133">Transmembrane helix</keyword>
<keyword evidence="7" id="KW-0762">Sugar transport</keyword>
<feature type="transmembrane region" description="Helical" evidence="6">
    <location>
        <begin position="48"/>
        <end position="70"/>
    </location>
</feature>
<keyword evidence="7" id="KW-0813">Transport</keyword>
<protein>
    <submittedName>
        <fullName evidence="7">Nucleotide-sugar transporter</fullName>
    </submittedName>
</protein>
<dbReference type="Proteomes" id="UP000799302">
    <property type="component" value="Unassembled WGS sequence"/>
</dbReference>
<dbReference type="InterPro" id="IPR007271">
    <property type="entry name" value="Nuc_sug_transpt"/>
</dbReference>
<evidence type="ECO:0000256" key="2">
    <source>
        <dbReference type="ARBA" id="ARBA00022692"/>
    </source>
</evidence>